<proteinExistence type="predicted"/>
<keyword evidence="3" id="KW-1185">Reference proteome</keyword>
<feature type="transmembrane region" description="Helical" evidence="1">
    <location>
        <begin position="79"/>
        <end position="98"/>
    </location>
</feature>
<evidence type="ECO:0000313" key="3">
    <source>
        <dbReference type="Proteomes" id="UP000199585"/>
    </source>
</evidence>
<keyword evidence="1" id="KW-0472">Membrane</keyword>
<dbReference type="AlphaFoldDB" id="A0A1H7YGJ6"/>
<sequence length="191" mass="20406">MIDAANAVRQLIPRTAASPAQAACAWRIEEASWGYRIVPTGTVAAWLTAAQTLAMLAGAGCVAMAFALCVLVAGTDLAMRVPAIFLIFGIGAVLMWFASRGTQVRVEVDTHRGELREVVQHRTGASSVLTRHGFDSVDSVFIARPAGRVPALTLRYRASARKMTVATGPEADLLALRDRMGRDVMLSRPAS</sequence>
<evidence type="ECO:0000256" key="1">
    <source>
        <dbReference type="SAM" id="Phobius"/>
    </source>
</evidence>
<keyword evidence="1" id="KW-1133">Transmembrane helix</keyword>
<keyword evidence="1" id="KW-0812">Transmembrane</keyword>
<organism evidence="2 3">
    <name type="scientific">Loktanella fryxellensis</name>
    <dbReference type="NCBI Taxonomy" id="245187"/>
    <lineage>
        <taxon>Bacteria</taxon>
        <taxon>Pseudomonadati</taxon>
        <taxon>Pseudomonadota</taxon>
        <taxon>Alphaproteobacteria</taxon>
        <taxon>Rhodobacterales</taxon>
        <taxon>Roseobacteraceae</taxon>
        <taxon>Loktanella</taxon>
    </lineage>
</organism>
<gene>
    <name evidence="2" type="ORF">SAMN04488003_101138</name>
</gene>
<dbReference type="STRING" id="245187.SAMN04488003_101138"/>
<dbReference type="Proteomes" id="UP000199585">
    <property type="component" value="Unassembled WGS sequence"/>
</dbReference>
<reference evidence="2 3" key="1">
    <citation type="submission" date="2016-10" db="EMBL/GenBank/DDBJ databases">
        <authorList>
            <person name="de Groot N.N."/>
        </authorList>
    </citation>
    <scope>NUCLEOTIDE SEQUENCE [LARGE SCALE GENOMIC DNA]</scope>
    <source>
        <strain evidence="2 3">DSM 16213</strain>
    </source>
</reference>
<evidence type="ECO:0000313" key="2">
    <source>
        <dbReference type="EMBL" id="SEM44458.1"/>
    </source>
</evidence>
<dbReference type="RefSeq" id="WP_143057973.1">
    <property type="nucleotide sequence ID" value="NZ_FOCI01000001.1"/>
</dbReference>
<dbReference type="OrthoDB" id="7867991at2"/>
<protein>
    <submittedName>
        <fullName evidence="2">Uncharacterized protein</fullName>
    </submittedName>
</protein>
<dbReference type="EMBL" id="FOCI01000001">
    <property type="protein sequence ID" value="SEM44458.1"/>
    <property type="molecule type" value="Genomic_DNA"/>
</dbReference>
<name>A0A1H7YGJ6_9RHOB</name>
<accession>A0A1H7YGJ6</accession>
<feature type="transmembrane region" description="Helical" evidence="1">
    <location>
        <begin position="53"/>
        <end position="73"/>
    </location>
</feature>